<evidence type="ECO:0000259" key="4">
    <source>
        <dbReference type="PROSITE" id="PS51186"/>
    </source>
</evidence>
<dbReference type="Gene3D" id="3.30.110.40">
    <property type="entry name" value="TusA-like domain"/>
    <property type="match status" value="1"/>
</dbReference>
<dbReference type="Proteomes" id="UP000199626">
    <property type="component" value="Unassembled WGS sequence"/>
</dbReference>
<dbReference type="PROSITE" id="PS01148">
    <property type="entry name" value="UPF0033"/>
    <property type="match status" value="1"/>
</dbReference>
<dbReference type="Gene3D" id="3.40.630.30">
    <property type="match status" value="1"/>
</dbReference>
<proteinExistence type="inferred from homology"/>
<comment type="similarity">
    <text evidence="1 3">Belongs to the sulfur carrier protein TusA family.</text>
</comment>
<accession>A0A1G6BUY2</accession>
<keyword evidence="2 3" id="KW-0963">Cytoplasm</keyword>
<dbReference type="GO" id="GO:0002143">
    <property type="term" value="P:tRNA wobble position uridine thiolation"/>
    <property type="evidence" value="ECO:0007669"/>
    <property type="project" value="InterPro"/>
</dbReference>
<dbReference type="EMBL" id="FMXN01000004">
    <property type="protein sequence ID" value="SDB24420.1"/>
    <property type="molecule type" value="Genomic_DNA"/>
</dbReference>
<dbReference type="PANTHER" id="PTHR33279:SF2">
    <property type="entry name" value="SULFUR CARRIER PROTEIN TUSA"/>
    <property type="match status" value="1"/>
</dbReference>
<dbReference type="GO" id="GO:0097163">
    <property type="term" value="F:sulfur carrier activity"/>
    <property type="evidence" value="ECO:0007669"/>
    <property type="project" value="UniProtKB-UniRule"/>
</dbReference>
<dbReference type="InterPro" id="IPR001455">
    <property type="entry name" value="TusA-like"/>
</dbReference>
<organism evidence="5 6">
    <name type="scientific">Pseudidiomarina indica</name>
    <dbReference type="NCBI Taxonomy" id="1159017"/>
    <lineage>
        <taxon>Bacteria</taxon>
        <taxon>Pseudomonadati</taxon>
        <taxon>Pseudomonadota</taxon>
        <taxon>Gammaproteobacteria</taxon>
        <taxon>Alteromonadales</taxon>
        <taxon>Idiomarinaceae</taxon>
        <taxon>Pseudidiomarina</taxon>
    </lineage>
</organism>
<dbReference type="Pfam" id="PF01206">
    <property type="entry name" value="TusA"/>
    <property type="match status" value="1"/>
</dbReference>
<gene>
    <name evidence="3" type="primary">tusA</name>
    <name evidence="5" type="ORF">SAMN02927930_00944</name>
</gene>
<feature type="active site" description="Cysteine persulfide intermediate" evidence="3">
    <location>
        <position position="171"/>
    </location>
</feature>
<dbReference type="CDD" id="cd03423">
    <property type="entry name" value="SirA"/>
    <property type="match status" value="1"/>
</dbReference>
<dbReference type="GO" id="GO:0005737">
    <property type="term" value="C:cytoplasm"/>
    <property type="evidence" value="ECO:0007669"/>
    <property type="project" value="UniProtKB-SubCell"/>
</dbReference>
<dbReference type="NCBIfam" id="NF001423">
    <property type="entry name" value="PRK00299.1"/>
    <property type="match status" value="1"/>
</dbReference>
<feature type="domain" description="N-acetyltransferase" evidence="4">
    <location>
        <begin position="5"/>
        <end position="165"/>
    </location>
</feature>
<evidence type="ECO:0000256" key="1">
    <source>
        <dbReference type="ARBA" id="ARBA00008984"/>
    </source>
</evidence>
<dbReference type="AlphaFoldDB" id="A0A1G6BUY2"/>
<dbReference type="InterPro" id="IPR000182">
    <property type="entry name" value="GNAT_dom"/>
</dbReference>
<dbReference type="STRING" id="1159017.SAMN02927930_00944"/>
<dbReference type="Pfam" id="PF00583">
    <property type="entry name" value="Acetyltransf_1"/>
    <property type="match status" value="1"/>
</dbReference>
<dbReference type="OrthoDB" id="9799601at2"/>
<evidence type="ECO:0000313" key="5">
    <source>
        <dbReference type="EMBL" id="SDB24420.1"/>
    </source>
</evidence>
<reference evidence="6" key="1">
    <citation type="submission" date="2016-10" db="EMBL/GenBank/DDBJ databases">
        <authorList>
            <person name="Varghese N."/>
            <person name="Submissions S."/>
        </authorList>
    </citation>
    <scope>NUCLEOTIDE SEQUENCE [LARGE SCALE GENOMIC DNA]</scope>
    <source>
        <strain evidence="6">CGMCC 1.10824</strain>
    </source>
</reference>
<dbReference type="HAMAP" id="MF_00413">
    <property type="entry name" value="Thiourid_synth_A"/>
    <property type="match status" value="1"/>
</dbReference>
<dbReference type="PANTHER" id="PTHR33279">
    <property type="entry name" value="SULFUR CARRIER PROTEIN YEDF-RELATED"/>
    <property type="match status" value="1"/>
</dbReference>
<evidence type="ECO:0000313" key="6">
    <source>
        <dbReference type="Proteomes" id="UP000199626"/>
    </source>
</evidence>
<name>A0A1G6BUY2_9GAMM</name>
<dbReference type="InterPro" id="IPR016181">
    <property type="entry name" value="Acyl_CoA_acyltransferase"/>
</dbReference>
<sequence length="233" mass="25801">MLEIVRVDYHNPSHRDALLTLLNHYACDPMGGGEPLPAQTQATLLDEMAKRPQVFSFLAYLNDQPVGLVNCVEGFSTFAAKPLINVHDIAVLDGYRGQGIAQKLLAAVEAEAVQRGCCKLTLEVLQGNEPGQLAYRKYGFEPYQLDASMGKAEFWQKVLPSKQLDTLGLRCPEPVMMVRVAIRNMAPGDMLEVIADDPATTRDIPSFCRFMDHELVAAETATTPYRYVIRKGS</sequence>
<comment type="subcellular location">
    <subcellularLocation>
        <location evidence="3">Cytoplasm</location>
    </subcellularLocation>
</comment>
<dbReference type="GO" id="GO:0016747">
    <property type="term" value="F:acyltransferase activity, transferring groups other than amino-acyl groups"/>
    <property type="evidence" value="ECO:0007669"/>
    <property type="project" value="InterPro"/>
</dbReference>
<evidence type="ECO:0000256" key="3">
    <source>
        <dbReference type="HAMAP-Rule" id="MF_00413"/>
    </source>
</evidence>
<comment type="function">
    <text evidence="3">Sulfur carrier protein which probably makes part of a sulfur-relay system.</text>
</comment>
<dbReference type="CDD" id="cd04301">
    <property type="entry name" value="NAT_SF"/>
    <property type="match status" value="1"/>
</dbReference>
<dbReference type="SUPFAM" id="SSF55729">
    <property type="entry name" value="Acyl-CoA N-acyltransferases (Nat)"/>
    <property type="match status" value="1"/>
</dbReference>
<dbReference type="InterPro" id="IPR036868">
    <property type="entry name" value="TusA-like_sf"/>
</dbReference>
<dbReference type="SUPFAM" id="SSF64307">
    <property type="entry name" value="SirA-like"/>
    <property type="match status" value="1"/>
</dbReference>
<keyword evidence="6" id="KW-1185">Reference proteome</keyword>
<dbReference type="InterPro" id="IPR022931">
    <property type="entry name" value="Sulphur_carrier_TusA"/>
</dbReference>
<evidence type="ECO:0000256" key="2">
    <source>
        <dbReference type="ARBA" id="ARBA00022490"/>
    </source>
</evidence>
<protein>
    <recommendedName>
        <fullName evidence="3">Sulfur carrier protein TusA</fullName>
    </recommendedName>
</protein>
<keyword evidence="5" id="KW-0808">Transferase</keyword>
<dbReference type="PROSITE" id="PS51186">
    <property type="entry name" value="GNAT"/>
    <property type="match status" value="1"/>
</dbReference>